<keyword evidence="2" id="KW-0805">Transcription regulation</keyword>
<feature type="domain" description="BHLH" evidence="5">
    <location>
        <begin position="88"/>
        <end position="138"/>
    </location>
</feature>
<dbReference type="GO" id="GO:0046983">
    <property type="term" value="F:protein dimerization activity"/>
    <property type="evidence" value="ECO:0007669"/>
    <property type="project" value="InterPro"/>
</dbReference>
<keyword evidence="3" id="KW-0804">Transcription</keyword>
<dbReference type="SUPFAM" id="SSF47459">
    <property type="entry name" value="HLH, helix-loop-helix DNA-binding domain"/>
    <property type="match status" value="1"/>
</dbReference>
<evidence type="ECO:0000256" key="2">
    <source>
        <dbReference type="ARBA" id="ARBA00023015"/>
    </source>
</evidence>
<sequence length="190" mass="20551">MPPTTITLLGPAENENGESRIGSPVGMDASKGKDVVLNDIQGGEHVSASGGKGNAHGSKGKHSTVAIAAENAAGDGFTKVRSLAPDDGNLKVNTITERERRRRMRDMFSTLHTLMSHVPKKADNVTLVGETIDYIRALEKTKIQLEKRKQEQELARQATTEARTPYSMLRTAQGMAAFCGWGRISSMCDI</sequence>
<evidence type="ECO:0000259" key="5">
    <source>
        <dbReference type="PROSITE" id="PS50888"/>
    </source>
</evidence>
<reference evidence="6 7" key="1">
    <citation type="submission" date="2016-09" db="EMBL/GenBank/DDBJ databases">
        <title>The draft genome of Dichanthelium oligosanthes: A C3 panicoid grass species.</title>
        <authorList>
            <person name="Studer A.J."/>
            <person name="Schnable J.C."/>
            <person name="Brutnell T.P."/>
        </authorList>
    </citation>
    <scope>NUCLEOTIDE SEQUENCE [LARGE SCALE GENOMIC DNA]</scope>
    <source>
        <strain evidence="7">cv. Kellogg 1175</strain>
        <tissue evidence="6">Leaf</tissue>
    </source>
</reference>
<dbReference type="InterPro" id="IPR011598">
    <property type="entry name" value="bHLH_dom"/>
</dbReference>
<accession>A0A1E5UJI7</accession>
<dbReference type="PANTHER" id="PTHR46772:SF8">
    <property type="entry name" value="TRANSCRIPTION FACTOR BHLH95"/>
    <property type="match status" value="1"/>
</dbReference>
<dbReference type="GO" id="GO:0009960">
    <property type="term" value="P:endosperm development"/>
    <property type="evidence" value="ECO:0007669"/>
    <property type="project" value="InterPro"/>
</dbReference>
<dbReference type="Gene3D" id="4.10.280.10">
    <property type="entry name" value="Helix-loop-helix DNA-binding domain"/>
    <property type="match status" value="1"/>
</dbReference>
<evidence type="ECO:0000256" key="4">
    <source>
        <dbReference type="SAM" id="MobiDB-lite"/>
    </source>
</evidence>
<dbReference type="AlphaFoldDB" id="A0A1E5UJI7"/>
<comment type="caution">
    <text evidence="6">The sequence shown here is derived from an EMBL/GenBank/DDBJ whole genome shotgun (WGS) entry which is preliminary data.</text>
</comment>
<dbReference type="InterPro" id="IPR036638">
    <property type="entry name" value="HLH_DNA-bd_sf"/>
</dbReference>
<dbReference type="Pfam" id="PF00010">
    <property type="entry name" value="HLH"/>
    <property type="match status" value="1"/>
</dbReference>
<dbReference type="STRING" id="888268.A0A1E5UJI7"/>
<dbReference type="SMART" id="SM00353">
    <property type="entry name" value="HLH"/>
    <property type="match status" value="1"/>
</dbReference>
<proteinExistence type="inferred from homology"/>
<dbReference type="PANTHER" id="PTHR46772">
    <property type="entry name" value="BHLH DOMAIN-CONTAINING PROTEIN"/>
    <property type="match status" value="1"/>
</dbReference>
<evidence type="ECO:0000313" key="7">
    <source>
        <dbReference type="Proteomes" id="UP000095767"/>
    </source>
</evidence>
<dbReference type="GO" id="GO:0003700">
    <property type="term" value="F:DNA-binding transcription factor activity"/>
    <property type="evidence" value="ECO:0007669"/>
    <property type="project" value="InterPro"/>
</dbReference>
<keyword evidence="7" id="KW-1185">Reference proteome</keyword>
<comment type="similarity">
    <text evidence="1">Belongs to the bHLH protein family.</text>
</comment>
<name>A0A1E5UJI7_9POAL</name>
<gene>
    <name evidence="6" type="ORF">BAE44_0025950</name>
</gene>
<evidence type="ECO:0000256" key="1">
    <source>
        <dbReference type="ARBA" id="ARBA00005510"/>
    </source>
</evidence>
<dbReference type="EMBL" id="LWDX02075005">
    <property type="protein sequence ID" value="OEL13031.1"/>
    <property type="molecule type" value="Genomic_DNA"/>
</dbReference>
<feature type="region of interest" description="Disordered" evidence="4">
    <location>
        <begin position="1"/>
        <end position="32"/>
    </location>
</feature>
<evidence type="ECO:0000313" key="6">
    <source>
        <dbReference type="EMBL" id="OEL13031.1"/>
    </source>
</evidence>
<dbReference type="PROSITE" id="PS50888">
    <property type="entry name" value="BHLH"/>
    <property type="match status" value="1"/>
</dbReference>
<organism evidence="6 7">
    <name type="scientific">Dichanthelium oligosanthes</name>
    <dbReference type="NCBI Taxonomy" id="888268"/>
    <lineage>
        <taxon>Eukaryota</taxon>
        <taxon>Viridiplantae</taxon>
        <taxon>Streptophyta</taxon>
        <taxon>Embryophyta</taxon>
        <taxon>Tracheophyta</taxon>
        <taxon>Spermatophyta</taxon>
        <taxon>Magnoliopsida</taxon>
        <taxon>Liliopsida</taxon>
        <taxon>Poales</taxon>
        <taxon>Poaceae</taxon>
        <taxon>PACMAD clade</taxon>
        <taxon>Panicoideae</taxon>
        <taxon>Panicodae</taxon>
        <taxon>Paniceae</taxon>
        <taxon>Dichantheliinae</taxon>
        <taxon>Dichanthelium</taxon>
    </lineage>
</organism>
<evidence type="ECO:0000256" key="3">
    <source>
        <dbReference type="ARBA" id="ARBA00023163"/>
    </source>
</evidence>
<dbReference type="OrthoDB" id="1429358at2759"/>
<dbReference type="Proteomes" id="UP000095767">
    <property type="component" value="Unassembled WGS sequence"/>
</dbReference>
<protein>
    <recommendedName>
        <fullName evidence="5">BHLH domain-containing protein</fullName>
    </recommendedName>
</protein>
<dbReference type="InterPro" id="IPR044278">
    <property type="entry name" value="BHLH95-like"/>
</dbReference>